<sequence>MIDEEFEKLFRKIREVERSVKDFVESEFKRILDSVEDVMHIRRVLSPTWYHEGYLRPLYTVYDRGSYYEILIDLPKVDEGSIDVRFQDNLIYIRARLKEEIRFSNWSGVGGETRFHEYREVIEIPIRINPEKVRIQTRRGLVKILVYK</sequence>
<dbReference type="Pfam" id="PF00011">
    <property type="entry name" value="HSP20"/>
    <property type="match status" value="1"/>
</dbReference>
<dbReference type="CDD" id="cd00298">
    <property type="entry name" value="ACD_sHsps_p23-like"/>
    <property type="match status" value="1"/>
</dbReference>
<dbReference type="InterPro" id="IPR008978">
    <property type="entry name" value="HSP20-like_chaperone"/>
</dbReference>
<organism evidence="4 5">
    <name type="scientific">Ignisphaera cupida</name>
    <dbReference type="NCBI Taxonomy" id="3050454"/>
    <lineage>
        <taxon>Archaea</taxon>
        <taxon>Thermoproteota</taxon>
        <taxon>Thermoprotei</taxon>
        <taxon>Desulfurococcales</taxon>
        <taxon>Desulfurococcaceae</taxon>
        <taxon>Ignisphaera</taxon>
    </lineage>
</organism>
<dbReference type="SUPFAM" id="SSF49764">
    <property type="entry name" value="HSP20-like chaperones"/>
    <property type="match status" value="1"/>
</dbReference>
<comment type="similarity">
    <text evidence="1 2">Belongs to the small heat shock protein (HSP20) family.</text>
</comment>
<feature type="domain" description="SHSP" evidence="3">
    <location>
        <begin position="50"/>
        <end position="148"/>
    </location>
</feature>
<evidence type="ECO:0000256" key="1">
    <source>
        <dbReference type="PROSITE-ProRule" id="PRU00285"/>
    </source>
</evidence>
<dbReference type="RefSeq" id="WP_285274453.1">
    <property type="nucleotide sequence ID" value="NZ_JASNVW010000009.1"/>
</dbReference>
<name>A0ABD4Z7Z6_9CREN</name>
<dbReference type="InterPro" id="IPR002068">
    <property type="entry name" value="A-crystallin/Hsp20_dom"/>
</dbReference>
<evidence type="ECO:0000256" key="2">
    <source>
        <dbReference type="RuleBase" id="RU003616"/>
    </source>
</evidence>
<gene>
    <name evidence="4" type="ORF">QPL79_08830</name>
</gene>
<dbReference type="PROSITE" id="PS01031">
    <property type="entry name" value="SHSP"/>
    <property type="match status" value="1"/>
</dbReference>
<keyword evidence="5" id="KW-1185">Reference proteome</keyword>
<reference evidence="4 5" key="1">
    <citation type="submission" date="2023-05" db="EMBL/GenBank/DDBJ databases">
        <title>A new hyperthermophilic archaea 'Ignisphaera cupida' sp. nov. and description of the family 'Ignisphaeraceae' fam. nov.</title>
        <authorList>
            <person name="Podosokorskaya O.A."/>
            <person name="Elcheninov A.G."/>
            <person name="Klukina A."/>
            <person name="Merkel A.Y."/>
        </authorList>
    </citation>
    <scope>NUCLEOTIDE SEQUENCE [LARGE SCALE GENOMIC DNA]</scope>
    <source>
        <strain evidence="4 5">4213-co</strain>
    </source>
</reference>
<dbReference type="EMBL" id="JASNVW010000009">
    <property type="protein sequence ID" value="MDK6029466.1"/>
    <property type="molecule type" value="Genomic_DNA"/>
</dbReference>
<comment type="caution">
    <text evidence="4">The sequence shown here is derived from an EMBL/GenBank/DDBJ whole genome shotgun (WGS) entry which is preliminary data.</text>
</comment>
<protein>
    <submittedName>
        <fullName evidence="4">Hsp20 family protein</fullName>
    </submittedName>
</protein>
<evidence type="ECO:0000313" key="4">
    <source>
        <dbReference type="EMBL" id="MDK6029466.1"/>
    </source>
</evidence>
<proteinExistence type="inferred from homology"/>
<dbReference type="Proteomes" id="UP001529235">
    <property type="component" value="Unassembled WGS sequence"/>
</dbReference>
<dbReference type="AlphaFoldDB" id="A0ABD4Z7Z6"/>
<dbReference type="Gene3D" id="2.60.40.790">
    <property type="match status" value="1"/>
</dbReference>
<evidence type="ECO:0000259" key="3">
    <source>
        <dbReference type="PROSITE" id="PS01031"/>
    </source>
</evidence>
<evidence type="ECO:0000313" key="5">
    <source>
        <dbReference type="Proteomes" id="UP001529235"/>
    </source>
</evidence>
<accession>A0ABD4Z7Z6</accession>